<reference evidence="3 4" key="1">
    <citation type="submission" date="2019-02" db="EMBL/GenBank/DDBJ databases">
        <title>Deep-cultivation of Planctomycetes and their phenomic and genomic characterization uncovers novel biology.</title>
        <authorList>
            <person name="Wiegand S."/>
            <person name="Jogler M."/>
            <person name="Boedeker C."/>
            <person name="Pinto D."/>
            <person name="Vollmers J."/>
            <person name="Rivas-Marin E."/>
            <person name="Kohn T."/>
            <person name="Peeters S.H."/>
            <person name="Heuer A."/>
            <person name="Rast P."/>
            <person name="Oberbeckmann S."/>
            <person name="Bunk B."/>
            <person name="Jeske O."/>
            <person name="Meyerdierks A."/>
            <person name="Storesund J.E."/>
            <person name="Kallscheuer N."/>
            <person name="Luecker S."/>
            <person name="Lage O.M."/>
            <person name="Pohl T."/>
            <person name="Merkel B.J."/>
            <person name="Hornburger P."/>
            <person name="Mueller R.-W."/>
            <person name="Bruemmer F."/>
            <person name="Labrenz M."/>
            <person name="Spormann A.M."/>
            <person name="Op den Camp H."/>
            <person name="Overmann J."/>
            <person name="Amann R."/>
            <person name="Jetten M.S.M."/>
            <person name="Mascher T."/>
            <person name="Medema M.H."/>
            <person name="Devos D.P."/>
            <person name="Kaster A.-K."/>
            <person name="Ovreas L."/>
            <person name="Rohde M."/>
            <person name="Galperin M.Y."/>
            <person name="Jogler C."/>
        </authorList>
    </citation>
    <scope>NUCLEOTIDE SEQUENCE [LARGE SCALE GENOMIC DNA]</scope>
    <source>
        <strain evidence="3 4">Pla175</strain>
    </source>
</reference>
<dbReference type="Proteomes" id="UP000317429">
    <property type="component" value="Chromosome"/>
</dbReference>
<keyword evidence="4" id="KW-1185">Reference proteome</keyword>
<dbReference type="EMBL" id="CP036291">
    <property type="protein sequence ID" value="QDU91534.1"/>
    <property type="molecule type" value="Genomic_DNA"/>
</dbReference>
<organism evidence="3 4">
    <name type="scientific">Pirellulimonas nuda</name>
    <dbReference type="NCBI Taxonomy" id="2528009"/>
    <lineage>
        <taxon>Bacteria</taxon>
        <taxon>Pseudomonadati</taxon>
        <taxon>Planctomycetota</taxon>
        <taxon>Planctomycetia</taxon>
        <taxon>Pirellulales</taxon>
        <taxon>Lacipirellulaceae</taxon>
        <taxon>Pirellulimonas</taxon>
    </lineage>
</organism>
<evidence type="ECO:0000256" key="2">
    <source>
        <dbReference type="SAM" id="Phobius"/>
    </source>
</evidence>
<feature type="region of interest" description="Disordered" evidence="1">
    <location>
        <begin position="50"/>
        <end position="76"/>
    </location>
</feature>
<feature type="compositionally biased region" description="Pro residues" evidence="1">
    <location>
        <begin position="53"/>
        <end position="67"/>
    </location>
</feature>
<dbReference type="InterPro" id="IPR021632">
    <property type="entry name" value="DUF3239"/>
</dbReference>
<feature type="transmembrane region" description="Helical" evidence="2">
    <location>
        <begin position="99"/>
        <end position="117"/>
    </location>
</feature>
<protein>
    <submittedName>
        <fullName evidence="3">Uncharacterized protein</fullName>
    </submittedName>
</protein>
<feature type="transmembrane region" description="Helical" evidence="2">
    <location>
        <begin position="137"/>
        <end position="156"/>
    </location>
</feature>
<evidence type="ECO:0000256" key="1">
    <source>
        <dbReference type="SAM" id="MobiDB-lite"/>
    </source>
</evidence>
<accession>A0A518DJ70</accession>
<sequence length="300" mass="31612">MPDENAKPRVRVKCPHCGAAASAPAEYVGRRVKCGAAACRQSFELAPVAPAEEPAPPAAPPSAPPGPASVGWPGVPDSLASNPGKVPFNPLRWYRHQPLGLIVGGGVAALALALWLGLSLAGMKASIPTKDGGETPIWLFAPASLATMAFYAWLAARKFNSGDANPGVVVSLSPALLAVPTDLTQGGGSYPVVKIVPIKLKASGGQPLQLGTRVATVATYAMPPNKHAGHWSDFYPYPAEYATGDPQALQRLLASFTQTQYEFLQQALTRIERPFKPGLYAMWETPDKPAGRRISKAADF</sequence>
<dbReference type="Pfam" id="PF11580">
    <property type="entry name" value="DUF3239"/>
    <property type="match status" value="1"/>
</dbReference>
<proteinExistence type="predicted"/>
<keyword evidence="2" id="KW-0472">Membrane</keyword>
<gene>
    <name evidence="3" type="ORF">Pla175_49630</name>
</gene>
<dbReference type="Gene3D" id="2.40.410.10">
    <property type="entry name" value="putative membrane protein from Corynebacterium diphtheriae superfamily"/>
    <property type="match status" value="1"/>
</dbReference>
<name>A0A518DJ70_9BACT</name>
<dbReference type="AlphaFoldDB" id="A0A518DJ70"/>
<dbReference type="RefSeq" id="WP_145291705.1">
    <property type="nucleotide sequence ID" value="NZ_CP036291.1"/>
</dbReference>
<dbReference type="OrthoDB" id="264327at2"/>
<evidence type="ECO:0000313" key="3">
    <source>
        <dbReference type="EMBL" id="QDU91534.1"/>
    </source>
</evidence>
<evidence type="ECO:0000313" key="4">
    <source>
        <dbReference type="Proteomes" id="UP000317429"/>
    </source>
</evidence>
<dbReference type="InterPro" id="IPR023124">
    <property type="entry name" value="DUF3239_dom_sf"/>
</dbReference>
<dbReference type="KEGG" id="pnd:Pla175_49630"/>
<keyword evidence="2" id="KW-0812">Transmembrane</keyword>
<keyword evidence="2" id="KW-1133">Transmembrane helix</keyword>